<dbReference type="SUPFAM" id="SSF69318">
    <property type="entry name" value="Integrin alpha N-terminal domain"/>
    <property type="match status" value="1"/>
</dbReference>
<keyword evidence="1" id="KW-0732">Signal</keyword>
<dbReference type="Gene3D" id="2.60.40.10">
    <property type="entry name" value="Immunoglobulins"/>
    <property type="match status" value="3"/>
</dbReference>
<dbReference type="SMART" id="SM00060">
    <property type="entry name" value="FN3"/>
    <property type="match status" value="2"/>
</dbReference>
<dbReference type="PANTHER" id="PTHR43118">
    <property type="entry name" value="RHAMNOGALACTURONAN LYASE (EUROFUNG)"/>
    <property type="match status" value="1"/>
</dbReference>
<feature type="domain" description="Fibronectin type-III" evidence="2">
    <location>
        <begin position="276"/>
        <end position="364"/>
    </location>
</feature>
<organism evidence="3 4">
    <name type="scientific">Neobacillus bataviensis</name>
    <dbReference type="NCBI Taxonomy" id="220685"/>
    <lineage>
        <taxon>Bacteria</taxon>
        <taxon>Bacillati</taxon>
        <taxon>Bacillota</taxon>
        <taxon>Bacilli</taxon>
        <taxon>Bacillales</taxon>
        <taxon>Bacillaceae</taxon>
        <taxon>Neobacillus</taxon>
    </lineage>
</organism>
<dbReference type="InterPro" id="IPR049033">
    <property type="entry name" value="AGA-YXIM_GBD"/>
</dbReference>
<dbReference type="CDD" id="cd00063">
    <property type="entry name" value="FN3"/>
    <property type="match status" value="1"/>
</dbReference>
<dbReference type="InterPro" id="IPR003961">
    <property type="entry name" value="FN3_dom"/>
</dbReference>
<dbReference type="SUPFAM" id="SSF49265">
    <property type="entry name" value="Fibronectin type III"/>
    <property type="match status" value="1"/>
</dbReference>
<dbReference type="SUPFAM" id="SSF49785">
    <property type="entry name" value="Galactose-binding domain-like"/>
    <property type="match status" value="1"/>
</dbReference>
<dbReference type="Proteomes" id="UP000319671">
    <property type="component" value="Unassembled WGS sequence"/>
</dbReference>
<gene>
    <name evidence="3" type="ORF">FB550_1298</name>
</gene>
<dbReference type="EMBL" id="VIVN01000029">
    <property type="protein sequence ID" value="TWD88276.1"/>
    <property type="molecule type" value="Genomic_DNA"/>
</dbReference>
<dbReference type="InterPro" id="IPR013783">
    <property type="entry name" value="Ig-like_fold"/>
</dbReference>
<dbReference type="PANTHER" id="PTHR43118:SF1">
    <property type="entry name" value="RHAMNOGALACTURONAN LYASE (EUROFUNG)"/>
    <property type="match status" value="1"/>
</dbReference>
<dbReference type="Gene3D" id="2.60.120.430">
    <property type="entry name" value="Galactose-binding lectin"/>
    <property type="match status" value="1"/>
</dbReference>
<dbReference type="InterPro" id="IPR041624">
    <property type="entry name" value="RGI_lyase"/>
</dbReference>
<dbReference type="InterPro" id="IPR036116">
    <property type="entry name" value="FN3_sf"/>
</dbReference>
<dbReference type="InterPro" id="IPR034641">
    <property type="entry name" value="RGL11"/>
</dbReference>
<evidence type="ECO:0000313" key="3">
    <source>
        <dbReference type="EMBL" id="TWD88276.1"/>
    </source>
</evidence>
<dbReference type="AlphaFoldDB" id="A0A561CAT1"/>
<accession>A0A561CAT1</accession>
<protein>
    <submittedName>
        <fullName evidence="3">Fibronectin type 3 domain-containing protein</fullName>
    </submittedName>
</protein>
<dbReference type="InterPro" id="IPR008979">
    <property type="entry name" value="Galactose-bd-like_sf"/>
</dbReference>
<dbReference type="RefSeq" id="WP_396897394.1">
    <property type="nucleotide sequence ID" value="NZ_VIVN01000029.1"/>
</dbReference>
<feature type="signal peptide" evidence="1">
    <location>
        <begin position="1"/>
        <end position="27"/>
    </location>
</feature>
<dbReference type="Pfam" id="PF21254">
    <property type="entry name" value="AGA-YXIM_GBD"/>
    <property type="match status" value="1"/>
</dbReference>
<dbReference type="PROSITE" id="PS50853">
    <property type="entry name" value="FN3"/>
    <property type="match status" value="2"/>
</dbReference>
<proteinExistence type="predicted"/>
<reference evidence="3 4" key="1">
    <citation type="submission" date="2019-06" db="EMBL/GenBank/DDBJ databases">
        <title>Sorghum-associated microbial communities from plants grown in Nebraska, USA.</title>
        <authorList>
            <person name="Schachtman D."/>
        </authorList>
    </citation>
    <scope>NUCLEOTIDE SEQUENCE [LARGE SCALE GENOMIC DNA]</scope>
    <source>
        <strain evidence="3 4">2482</strain>
    </source>
</reference>
<evidence type="ECO:0000313" key="4">
    <source>
        <dbReference type="Proteomes" id="UP000319671"/>
    </source>
</evidence>
<evidence type="ECO:0000259" key="2">
    <source>
        <dbReference type="PROSITE" id="PS50853"/>
    </source>
</evidence>
<dbReference type="Pfam" id="PF21348">
    <property type="entry name" value="RGL11_C"/>
    <property type="match status" value="1"/>
</dbReference>
<feature type="chain" id="PRO_5039216535" evidence="1">
    <location>
        <begin position="28"/>
        <end position="1079"/>
    </location>
</feature>
<evidence type="ECO:0000256" key="1">
    <source>
        <dbReference type="SAM" id="SignalP"/>
    </source>
</evidence>
<comment type="caution">
    <text evidence="3">The sequence shown here is derived from an EMBL/GenBank/DDBJ whole genome shotgun (WGS) entry which is preliminary data.</text>
</comment>
<dbReference type="CDD" id="cd10318">
    <property type="entry name" value="RGL11"/>
    <property type="match status" value="1"/>
</dbReference>
<keyword evidence="4" id="KW-1185">Reference proteome</keyword>
<feature type="domain" description="Fibronectin type-III" evidence="2">
    <location>
        <begin position="178"/>
        <end position="270"/>
    </location>
</feature>
<dbReference type="Pfam" id="PF18370">
    <property type="entry name" value="RGI_lyase"/>
    <property type="match status" value="1"/>
</dbReference>
<dbReference type="InterPro" id="IPR049366">
    <property type="entry name" value="RGL11_C"/>
</dbReference>
<dbReference type="InterPro" id="IPR028994">
    <property type="entry name" value="Integrin_alpha_N"/>
</dbReference>
<sequence>MVKKFSKKKLPVVVSSALILSMFSGIGTVTPKQTHAAELTSLKFDFGSSVSPVAKGYTQVTNNMIYSSERGYGLNKAVDFRDRGAPDDLRRDFINGTNYTFSVDVSNGEYYVSVITGDNSASNKTSFTVEGQSLGTISTSAGNFAEKSKIVTVQDGQLNVDLGDNGRVNAIEIIAMAAPSGLALTEKNLFKDTTVSLKWDEVEGATSYNVYRKAEGDTASIKVGTTSTPEFKDETVQLGLKYEYSVTQVNEKAIESAKSTPINVALVDETKAVPKAPTGTTLIKSTDKSLTFHWNGSEDTLMYYVYRSKSPQGPFERVGISKNGEFSDQSVSPTRHYYYRVSAVNLGGISDPSNTIETPITKLVQRQMEKLNRGLVAVKVENGVYVGWRMLGTDPEGVAFNVYRDGQKVNKEPITSSTNFLDNNGTKDSKYDVRAVFNGNEEPLAEAATTVWGQNYYDLPIQKPEGGTTPDGKSYTYSANDASVGDVDGDGQYEIILKWYPSNAKDNSQSGYTGNTYVDAYKFDGTRLWRIDLGKNIRSGAHYTQMMVYDLDGDGKAEVAMKTADGTVDGQGTVIGDANADYRNSSGYVLSGPEFLTVFDGLTGKALTTTDYDPPRGNVADWGDSYGNRVDRFLAGIAYLDGERPSLIMARGYYTRAVIAAYNWRDGKLTKVWTFDSNKTDNGEYAGQGYHNLSVADVDQDGKDEIVYGAAVIDDNGTGLYTTGLGHGDAQHVGDLDPTRPGLEMFAVHEDKSAKYGIEFRDVETGKAIWGNFTGRDTGRGLSADIDPRYPGEESWAVGGAWNDPTGDMFTAQGERISSDIPGANFAIWWDGDLQREILDHAKFNDADQVGVGTIGKWDYENKKLVNILTADGTFSNNGTKGNPSLQADLMGDWREEVIWRTEDSSALRIFTSTDVTEQRIRTLMHDPVYRLGIAWQNVGYNQPPHTSFFLGHNMDAPPVPSLYLNNVIPATVDVNPNSIDTKQTNGNVSLTVNIGLDKEHEVSEINSATVKMVVNGKTIFAESHPSVNGEKSNKLMVKFDRQQVSEALKGYSGTVQVNINGFLHDGESFNEKAELTLK</sequence>
<name>A0A561CAT1_9BACI</name>